<keyword evidence="3" id="KW-1185">Reference proteome</keyword>
<reference evidence="2 3" key="1">
    <citation type="submission" date="2022-12" db="EMBL/GenBank/DDBJ databases">
        <title>Chromosome-level genome of Tegillarca granosa.</title>
        <authorList>
            <person name="Kim J."/>
        </authorList>
    </citation>
    <scope>NUCLEOTIDE SEQUENCE [LARGE SCALE GENOMIC DNA]</scope>
    <source>
        <strain evidence="2">Teg-2019</strain>
        <tissue evidence="2">Adductor muscle</tissue>
    </source>
</reference>
<gene>
    <name evidence="2" type="ORF">KUTeg_019068</name>
</gene>
<protein>
    <recommendedName>
        <fullName evidence="1">AB hydrolase-1 domain-containing protein</fullName>
    </recommendedName>
</protein>
<dbReference type="PANTHER" id="PTHR46331:SF2">
    <property type="entry name" value="VALACYCLOVIR HYDROLASE"/>
    <property type="match status" value="1"/>
</dbReference>
<name>A0ABQ9EFI9_TEGGR</name>
<evidence type="ECO:0000313" key="2">
    <source>
        <dbReference type="EMBL" id="KAJ8302672.1"/>
    </source>
</evidence>
<dbReference type="Gene3D" id="3.40.50.1820">
    <property type="entry name" value="alpha/beta hydrolase"/>
    <property type="match status" value="1"/>
</dbReference>
<accession>A0ABQ9EFI9</accession>
<feature type="domain" description="AB hydrolase-1" evidence="1">
    <location>
        <begin position="9"/>
        <end position="88"/>
    </location>
</feature>
<dbReference type="InterPro" id="IPR000073">
    <property type="entry name" value="AB_hydrolase_1"/>
</dbReference>
<evidence type="ECO:0000313" key="3">
    <source>
        <dbReference type="Proteomes" id="UP001217089"/>
    </source>
</evidence>
<organism evidence="2 3">
    <name type="scientific">Tegillarca granosa</name>
    <name type="common">Malaysian cockle</name>
    <name type="synonym">Anadara granosa</name>
    <dbReference type="NCBI Taxonomy" id="220873"/>
    <lineage>
        <taxon>Eukaryota</taxon>
        <taxon>Metazoa</taxon>
        <taxon>Spiralia</taxon>
        <taxon>Lophotrochozoa</taxon>
        <taxon>Mollusca</taxon>
        <taxon>Bivalvia</taxon>
        <taxon>Autobranchia</taxon>
        <taxon>Pteriomorphia</taxon>
        <taxon>Arcoida</taxon>
        <taxon>Arcoidea</taxon>
        <taxon>Arcidae</taxon>
        <taxon>Tegillarca</taxon>
    </lineage>
</organism>
<proteinExistence type="predicted"/>
<evidence type="ECO:0000259" key="1">
    <source>
        <dbReference type="Pfam" id="PF00561"/>
    </source>
</evidence>
<dbReference type="Pfam" id="PF00561">
    <property type="entry name" value="Abhydrolase_1"/>
    <property type="match status" value="1"/>
</dbReference>
<dbReference type="EMBL" id="JARBDR010000917">
    <property type="protein sequence ID" value="KAJ8302672.1"/>
    <property type="molecule type" value="Genomic_DNA"/>
</dbReference>
<comment type="caution">
    <text evidence="2">The sequence shown here is derived from an EMBL/GenBank/DDBJ whole genome shotgun (WGS) entry which is preliminary data.</text>
</comment>
<sequence>MRSPFMALYGQKYFQTQWSKWVDAYGAYFEKRNGDICIQDLQKIRAKTLIIHGLKDQLVPLEHPDYLHANIKGSRLYIMPEGKHNLHLRYYREFNFLAEHFLKEKDKRSHL</sequence>
<dbReference type="SUPFAM" id="SSF53474">
    <property type="entry name" value="alpha/beta-Hydrolases"/>
    <property type="match status" value="1"/>
</dbReference>
<dbReference type="Proteomes" id="UP001217089">
    <property type="component" value="Unassembled WGS sequence"/>
</dbReference>
<dbReference type="PANTHER" id="PTHR46331">
    <property type="entry name" value="VALACYCLOVIR HYDROLASE"/>
    <property type="match status" value="1"/>
</dbReference>
<dbReference type="InterPro" id="IPR029058">
    <property type="entry name" value="AB_hydrolase_fold"/>
</dbReference>